<keyword evidence="3" id="KW-1003">Cell membrane</keyword>
<protein>
    <submittedName>
        <fullName evidence="9">Major facilitator superfamily MFS_1</fullName>
    </submittedName>
</protein>
<dbReference type="EMBL" id="CP002772">
    <property type="protein sequence ID" value="AEG17810.1"/>
    <property type="molecule type" value="Genomic_DNA"/>
</dbReference>
<feature type="transmembrane region" description="Helical" evidence="7">
    <location>
        <begin position="21"/>
        <end position="39"/>
    </location>
</feature>
<feature type="transmembrane region" description="Helical" evidence="7">
    <location>
        <begin position="270"/>
        <end position="296"/>
    </location>
</feature>
<keyword evidence="6 7" id="KW-0472">Membrane</keyword>
<evidence type="ECO:0000313" key="10">
    <source>
        <dbReference type="Proteomes" id="UP000009231"/>
    </source>
</evidence>
<dbReference type="Proteomes" id="UP000009231">
    <property type="component" value="Chromosome"/>
</dbReference>
<evidence type="ECO:0000256" key="7">
    <source>
        <dbReference type="SAM" id="Phobius"/>
    </source>
</evidence>
<organism evidence="9 10">
    <name type="scientific">Methanobacterium paludis (strain DSM 25820 / JCM 18151 / SWAN1)</name>
    <dbReference type="NCBI Taxonomy" id="868131"/>
    <lineage>
        <taxon>Archaea</taxon>
        <taxon>Methanobacteriati</taxon>
        <taxon>Methanobacteriota</taxon>
        <taxon>Methanomada group</taxon>
        <taxon>Methanobacteria</taxon>
        <taxon>Methanobacteriales</taxon>
        <taxon>Methanobacteriaceae</taxon>
        <taxon>Methanobacterium</taxon>
    </lineage>
</organism>
<dbReference type="CDD" id="cd17473">
    <property type="entry name" value="MFS_arabinose_efflux_permease_like"/>
    <property type="match status" value="1"/>
</dbReference>
<dbReference type="eggNOG" id="arCOG00130">
    <property type="taxonomic scope" value="Archaea"/>
</dbReference>
<dbReference type="Pfam" id="PF07690">
    <property type="entry name" value="MFS_1"/>
    <property type="match status" value="1"/>
</dbReference>
<feature type="transmembrane region" description="Helical" evidence="7">
    <location>
        <begin position="243"/>
        <end position="264"/>
    </location>
</feature>
<keyword evidence="2" id="KW-0813">Transport</keyword>
<proteinExistence type="predicted"/>
<evidence type="ECO:0000256" key="1">
    <source>
        <dbReference type="ARBA" id="ARBA00004651"/>
    </source>
</evidence>
<dbReference type="InterPro" id="IPR011701">
    <property type="entry name" value="MFS"/>
</dbReference>
<comment type="subcellular location">
    <subcellularLocation>
        <location evidence="1">Cell membrane</location>
        <topology evidence="1">Multi-pass membrane protein</topology>
    </subcellularLocation>
</comment>
<feature type="transmembrane region" description="Helical" evidence="7">
    <location>
        <begin position="176"/>
        <end position="195"/>
    </location>
</feature>
<dbReference type="SUPFAM" id="SSF103473">
    <property type="entry name" value="MFS general substrate transporter"/>
    <property type="match status" value="1"/>
</dbReference>
<feature type="transmembrane region" description="Helical" evidence="7">
    <location>
        <begin position="89"/>
        <end position="107"/>
    </location>
</feature>
<evidence type="ECO:0000256" key="4">
    <source>
        <dbReference type="ARBA" id="ARBA00022692"/>
    </source>
</evidence>
<feature type="domain" description="Major facilitator superfamily (MFS) profile" evidence="8">
    <location>
        <begin position="20"/>
        <end position="427"/>
    </location>
</feature>
<dbReference type="HOGENOM" id="CLU_001265_10_6_2"/>
<feature type="transmembrane region" description="Helical" evidence="7">
    <location>
        <begin position="308"/>
        <end position="326"/>
    </location>
</feature>
<dbReference type="Gene3D" id="1.20.1250.20">
    <property type="entry name" value="MFS general substrate transporter like domains"/>
    <property type="match status" value="1"/>
</dbReference>
<evidence type="ECO:0000259" key="8">
    <source>
        <dbReference type="PROSITE" id="PS50850"/>
    </source>
</evidence>
<dbReference type="GO" id="GO:0005886">
    <property type="term" value="C:plasma membrane"/>
    <property type="evidence" value="ECO:0007669"/>
    <property type="project" value="UniProtKB-SubCell"/>
</dbReference>
<evidence type="ECO:0000256" key="6">
    <source>
        <dbReference type="ARBA" id="ARBA00023136"/>
    </source>
</evidence>
<reference evidence="9 10" key="1">
    <citation type="journal article" date="2014" name="Int. J. Syst. Evol. Microbiol.">
        <title>Methanobacterium paludis sp. nov. and a novel strain of Methanobacterium lacus isolated from northern peatlands.</title>
        <authorList>
            <person name="Cadillo-Quiroz H."/>
            <person name="Brauer S.L."/>
            <person name="Goodson N."/>
            <person name="Yavitt J.B."/>
            <person name="Zinder S.H."/>
        </authorList>
    </citation>
    <scope>NUCLEOTIDE SEQUENCE [LARGE SCALE GENOMIC DNA]</scope>
    <source>
        <strain evidence="10">DSM 25820 / JCM 18151 / SWAN1</strain>
    </source>
</reference>
<evidence type="ECO:0000256" key="5">
    <source>
        <dbReference type="ARBA" id="ARBA00022989"/>
    </source>
</evidence>
<feature type="transmembrane region" description="Helical" evidence="7">
    <location>
        <begin position="366"/>
        <end position="388"/>
    </location>
</feature>
<accession>F6D871</accession>
<name>F6D871_METPW</name>
<feature type="transmembrane region" description="Helical" evidence="7">
    <location>
        <begin position="45"/>
        <end position="77"/>
    </location>
</feature>
<dbReference type="PANTHER" id="PTHR23517:SF3">
    <property type="entry name" value="INTEGRAL MEMBRANE TRANSPORT PROTEIN"/>
    <property type="match status" value="1"/>
</dbReference>
<dbReference type="InterPro" id="IPR036259">
    <property type="entry name" value="MFS_trans_sf"/>
</dbReference>
<evidence type="ECO:0000256" key="2">
    <source>
        <dbReference type="ARBA" id="ARBA00022448"/>
    </source>
</evidence>
<feature type="transmembrane region" description="Helical" evidence="7">
    <location>
        <begin position="113"/>
        <end position="135"/>
    </location>
</feature>
<dbReference type="InterPro" id="IPR050171">
    <property type="entry name" value="MFS_Transporters"/>
</dbReference>
<dbReference type="InterPro" id="IPR020846">
    <property type="entry name" value="MFS_dom"/>
</dbReference>
<keyword evidence="10" id="KW-1185">Reference proteome</keyword>
<dbReference type="PROSITE" id="PS50850">
    <property type="entry name" value="MFS"/>
    <property type="match status" value="1"/>
</dbReference>
<feature type="transmembrane region" description="Helical" evidence="7">
    <location>
        <begin position="400"/>
        <end position="421"/>
    </location>
</feature>
<dbReference type="KEGG" id="mew:MSWAN_0781"/>
<sequence>MSTYKAENQTYIFLKNPKMTKTVLLLSGMLTIMAGALISPDLPRIQAYFAAVPSIAVITPFILTIVALSIIIVSPFIGGLIGKVGKRRIFLVSLVLYAIGGSGGLYLDNIWAIMVSRVVLAVAVGVLTVCTMTLAADYFHGNERREFMGFLSASMSLGAAIFIFASGYLADIGWRLPFMLYLFSLIILPFAFLFIPEIKEVTKKRTKKVTVEKDSAHPMQQRAALLNADTVEVDKQAPPKSELILIFVLPFLSMVFLYIMTVQMPFYVEVLAVGSSFISGIIITAMNILQTFAGIFYGRSVEIKPAHILEAFFLFESLGFLIISIASSTLFLIIGASFCGFGMGITIAASSTWVPSIAPDKDRDKYIIVLNMMIYSGQFLSPIIAMPFVNIFGYSAPYGFFTQVGIFCLSIFIITVLTSLISSKKGRRNFFTVRSITE</sequence>
<evidence type="ECO:0000256" key="3">
    <source>
        <dbReference type="ARBA" id="ARBA00022475"/>
    </source>
</evidence>
<dbReference type="GO" id="GO:0022857">
    <property type="term" value="F:transmembrane transporter activity"/>
    <property type="evidence" value="ECO:0007669"/>
    <property type="project" value="InterPro"/>
</dbReference>
<keyword evidence="4 7" id="KW-0812">Transmembrane</keyword>
<gene>
    <name evidence="9" type="ordered locus">MSWAN_0781</name>
</gene>
<dbReference type="AlphaFoldDB" id="F6D871"/>
<evidence type="ECO:0000313" key="9">
    <source>
        <dbReference type="EMBL" id="AEG17810.1"/>
    </source>
</evidence>
<feature type="transmembrane region" description="Helical" evidence="7">
    <location>
        <begin position="147"/>
        <end position="170"/>
    </location>
</feature>
<keyword evidence="5 7" id="KW-1133">Transmembrane helix</keyword>
<feature type="transmembrane region" description="Helical" evidence="7">
    <location>
        <begin position="332"/>
        <end position="354"/>
    </location>
</feature>
<dbReference type="PANTHER" id="PTHR23517">
    <property type="entry name" value="RESISTANCE PROTEIN MDTM, PUTATIVE-RELATED-RELATED"/>
    <property type="match status" value="1"/>
</dbReference>